<gene>
    <name evidence="2" type="ORF">E5S67_05996</name>
</gene>
<dbReference type="PANTHER" id="PTHR34614:SF2">
    <property type="entry name" value="TRANSPOSASE IS4-LIKE DOMAIN-CONTAINING PROTEIN"/>
    <property type="match status" value="1"/>
</dbReference>
<reference evidence="2 3" key="1">
    <citation type="journal article" date="2020" name="Sci. Rep.">
        <title>A novel cyanobacterial geosmin producer, revising GeoA distribution and dispersion patterns in Bacteria.</title>
        <authorList>
            <person name="Churro C."/>
            <person name="Semedo-Aguiar A.P."/>
            <person name="Silva A.D."/>
            <person name="Pereira-Leal J.B."/>
            <person name="Leite R.B."/>
        </authorList>
    </citation>
    <scope>NUCLEOTIDE SEQUENCE [LARGE SCALE GENOMIC DNA]</scope>
    <source>
        <strain evidence="2 3">IPMA8</strain>
    </source>
</reference>
<organism evidence="2 3">
    <name type="scientific">Microcoleus asticus IPMA8</name>
    <dbReference type="NCBI Taxonomy" id="2563858"/>
    <lineage>
        <taxon>Bacteria</taxon>
        <taxon>Bacillati</taxon>
        <taxon>Cyanobacteriota</taxon>
        <taxon>Cyanophyceae</taxon>
        <taxon>Oscillatoriophycideae</taxon>
        <taxon>Oscillatoriales</taxon>
        <taxon>Microcoleaceae</taxon>
        <taxon>Microcoleus</taxon>
        <taxon>Microcoleus asticus</taxon>
    </lineage>
</organism>
<keyword evidence="3" id="KW-1185">Reference proteome</keyword>
<sequence length="115" mass="12768">MNQPPVEIKVLNIDHLGIIAGIIDEIELVELVNKQIGIKGKEILTPGQVMKAMILNGLGFLSAPLYLFEQFFVGKATEHLIGEGVLPSHLNDDRLARALTNIMQQAQHNYLQRSL</sequence>
<name>A0ABX2D6L0_9CYAN</name>
<dbReference type="Proteomes" id="UP000702425">
    <property type="component" value="Unassembled WGS sequence"/>
</dbReference>
<protein>
    <recommendedName>
        <fullName evidence="1">DUF4277 domain-containing protein</fullName>
    </recommendedName>
</protein>
<evidence type="ECO:0000313" key="2">
    <source>
        <dbReference type="EMBL" id="NQE38211.1"/>
    </source>
</evidence>
<dbReference type="EMBL" id="SRRZ01000190">
    <property type="protein sequence ID" value="NQE38211.1"/>
    <property type="molecule type" value="Genomic_DNA"/>
</dbReference>
<feature type="domain" description="DUF4277" evidence="1">
    <location>
        <begin position="9"/>
        <end position="109"/>
    </location>
</feature>
<dbReference type="InterPro" id="IPR025457">
    <property type="entry name" value="DUF4277"/>
</dbReference>
<comment type="caution">
    <text evidence="2">The sequence shown here is derived from an EMBL/GenBank/DDBJ whole genome shotgun (WGS) entry which is preliminary data.</text>
</comment>
<accession>A0ABX2D6L0</accession>
<evidence type="ECO:0000259" key="1">
    <source>
        <dbReference type="Pfam" id="PF14104"/>
    </source>
</evidence>
<evidence type="ECO:0000313" key="3">
    <source>
        <dbReference type="Proteomes" id="UP000702425"/>
    </source>
</evidence>
<dbReference type="Pfam" id="PF14104">
    <property type="entry name" value="DUF4277"/>
    <property type="match status" value="1"/>
</dbReference>
<proteinExistence type="predicted"/>
<dbReference type="PANTHER" id="PTHR34614">
    <property type="match status" value="1"/>
</dbReference>